<dbReference type="InterPro" id="IPR001633">
    <property type="entry name" value="EAL_dom"/>
</dbReference>
<keyword evidence="12" id="KW-1185">Reference proteome</keyword>
<feature type="transmembrane region" description="Helical" evidence="6">
    <location>
        <begin position="249"/>
        <end position="267"/>
    </location>
</feature>
<dbReference type="InterPro" id="IPR052155">
    <property type="entry name" value="Biofilm_reg_signaling"/>
</dbReference>
<dbReference type="InterPro" id="IPR013767">
    <property type="entry name" value="PAS_fold"/>
</dbReference>
<dbReference type="InterPro" id="IPR007895">
    <property type="entry name" value="MASE1"/>
</dbReference>
<dbReference type="Gene3D" id="2.10.70.100">
    <property type="match status" value="1"/>
</dbReference>
<dbReference type="NCBIfam" id="TIGR00254">
    <property type="entry name" value="GGDEF"/>
    <property type="match status" value="1"/>
</dbReference>
<evidence type="ECO:0000256" key="5">
    <source>
        <dbReference type="ARBA" id="ARBA00023136"/>
    </source>
</evidence>
<evidence type="ECO:0000256" key="4">
    <source>
        <dbReference type="ARBA" id="ARBA00022989"/>
    </source>
</evidence>
<comment type="subcellular location">
    <subcellularLocation>
        <location evidence="1">Cell membrane</location>
        <topology evidence="1">Multi-pass membrane protein</topology>
    </subcellularLocation>
</comment>
<dbReference type="PROSITE" id="PS50887">
    <property type="entry name" value="GGDEF"/>
    <property type="match status" value="1"/>
</dbReference>
<feature type="transmembrane region" description="Helical" evidence="6">
    <location>
        <begin position="64"/>
        <end position="85"/>
    </location>
</feature>
<dbReference type="InterPro" id="IPR000160">
    <property type="entry name" value="GGDEF_dom"/>
</dbReference>
<dbReference type="CDD" id="cd00130">
    <property type="entry name" value="PAS"/>
    <property type="match status" value="3"/>
</dbReference>
<dbReference type="InterPro" id="IPR035965">
    <property type="entry name" value="PAS-like_dom_sf"/>
</dbReference>
<evidence type="ECO:0000259" key="8">
    <source>
        <dbReference type="PROSITE" id="PS50113"/>
    </source>
</evidence>
<evidence type="ECO:0000313" key="11">
    <source>
        <dbReference type="EMBL" id="WAX58255.1"/>
    </source>
</evidence>
<reference evidence="11" key="1">
    <citation type="submission" date="2022-05" db="EMBL/GenBank/DDBJ databases">
        <title>Jatrophihabitans sp. SB3-54 whole genome sequence.</title>
        <authorList>
            <person name="Suh M.K."/>
            <person name="Eom M.K."/>
            <person name="Kim J.S."/>
            <person name="Kim H.S."/>
            <person name="Do H.E."/>
            <person name="Shin Y.K."/>
            <person name="Lee J.-S."/>
        </authorList>
    </citation>
    <scope>NUCLEOTIDE SEQUENCE</scope>
    <source>
        <strain evidence="11">SB3-54</strain>
    </source>
</reference>
<dbReference type="CDD" id="cd01949">
    <property type="entry name" value="GGDEF"/>
    <property type="match status" value="1"/>
</dbReference>
<feature type="transmembrane region" description="Helical" evidence="6">
    <location>
        <begin position="169"/>
        <end position="192"/>
    </location>
</feature>
<sequence length="1114" mass="120143">MGQVALRLLSHPGTATEAWWPAAGIAVAVLARSPRRRWPVLLVAITAGNTVSNLWSGLSLSATVGFVFADILCCAVAAAVLTGRGRRSVLLSSIGDGVRLLVAIGAAMGGVGASVAVRCAIDGTPWLPATRGYMLSNGLGLVMMTPLLLLPLGHLAWTELRDRRRNVEWVAQLAATMLITAASCAVPGMGIWPFLLFLPVLWGAARLGPLRAMLGVVVIGLVTTPIALAGHGSFAVFGDIAHRQWSIQALLASLSVATLVMVLSAQAHDSAMAAIIDRENLLSEAERLAQLGSWTWAVGDDEVMWSRQMYRLLGLEPADGEAAGGHAPSTANFMHLVHEDDRPALRTAIRTASDTGEPYGLDVRMMRSDGELRYVHARGRAEFDSAGKLTRLRGTSQDVTDARLAERELAAARDLYRSVLSAVREQAIVGTDLDGLVTVFNAGAEKMFGYRAEEMIGKSATLIHEPDELTARVQEYGVDPQRPVLALLAGVQRSKSRTVPWTYCTRDGRRLSCLLTISEMRDNDGELSGFLGVISDVTAQRKAEAQLRESEQRFRLAFDAASVGMYLTSLAPENRGRILKVNAAMCDYLGRDESEILAGDVFAISHPDDAVNIDAVLAAQAGDELPQMRREKQYRHANGTMVWGMLSCAVVHPTDGSTPYGISLVEDITARKEAEERLKHLALHDSLTGLPNRALLIDRLEHALAGAGRSGRQVGLLYLDLDGFKQVNDSAGHVAGDELLVQAAVRLQDAVRQGDTVGRLGGDEFAIICTDIHDHTDLEVVAARSLAALRSPFQLQAGMFTISASIGLALVGHGRATTADAFLHEADTAMYTAKRAGKDRIGVADAGERARAARDTRLRPELETALAGNDLLMYGQPVVDLSDGSVVGVETLLRWNHPRRGILTPGDFLDVAEASPLMVPIGRRVLDESCRMAATWMRRLGDRAPDVHVNVSGRQLESGQLITDVRRALERHQLPPDRLVLELTETHMPLIADSLRSDLNRLRDRGVRIAIDDIGTGYSSLARITELPVDMLKIDLKFVSGLGSDPSCEAVVRAVLEIGRALGIAVVAEGVETEEQARLLADYGCETAQGYLYSRPHPEALLSRQLLRGVQASA</sequence>
<dbReference type="Gene3D" id="3.30.70.270">
    <property type="match status" value="1"/>
</dbReference>
<evidence type="ECO:0000313" key="12">
    <source>
        <dbReference type="Proteomes" id="UP001164693"/>
    </source>
</evidence>
<feature type="domain" description="GGDEF" evidence="10">
    <location>
        <begin position="712"/>
        <end position="846"/>
    </location>
</feature>
<evidence type="ECO:0000256" key="2">
    <source>
        <dbReference type="ARBA" id="ARBA00022475"/>
    </source>
</evidence>
<proteinExistence type="predicted"/>
<dbReference type="Gene3D" id="3.30.450.20">
    <property type="entry name" value="PAS domain"/>
    <property type="match status" value="3"/>
</dbReference>
<dbReference type="SUPFAM" id="SSF141868">
    <property type="entry name" value="EAL domain-like"/>
    <property type="match status" value="1"/>
</dbReference>
<dbReference type="PROSITE" id="PS50112">
    <property type="entry name" value="PAS"/>
    <property type="match status" value="2"/>
</dbReference>
<dbReference type="EMBL" id="CP097463">
    <property type="protein sequence ID" value="WAX58255.1"/>
    <property type="molecule type" value="Genomic_DNA"/>
</dbReference>
<dbReference type="Pfam" id="PF00990">
    <property type="entry name" value="GGDEF"/>
    <property type="match status" value="1"/>
</dbReference>
<dbReference type="Pfam" id="PF05231">
    <property type="entry name" value="MASE1"/>
    <property type="match status" value="1"/>
</dbReference>
<evidence type="ECO:0000256" key="3">
    <source>
        <dbReference type="ARBA" id="ARBA00022692"/>
    </source>
</evidence>
<organism evidence="11 12">
    <name type="scientific">Jatrophihabitans cynanchi</name>
    <dbReference type="NCBI Taxonomy" id="2944128"/>
    <lineage>
        <taxon>Bacteria</taxon>
        <taxon>Bacillati</taxon>
        <taxon>Actinomycetota</taxon>
        <taxon>Actinomycetes</taxon>
        <taxon>Jatrophihabitantales</taxon>
        <taxon>Jatrophihabitantaceae</taxon>
        <taxon>Jatrophihabitans</taxon>
    </lineage>
</organism>
<accession>A0ABY7K081</accession>
<evidence type="ECO:0000259" key="9">
    <source>
        <dbReference type="PROSITE" id="PS50883"/>
    </source>
</evidence>
<evidence type="ECO:0000259" key="7">
    <source>
        <dbReference type="PROSITE" id="PS50112"/>
    </source>
</evidence>
<dbReference type="Proteomes" id="UP001164693">
    <property type="component" value="Chromosome"/>
</dbReference>
<dbReference type="PANTHER" id="PTHR44757">
    <property type="entry name" value="DIGUANYLATE CYCLASE DGCP"/>
    <property type="match status" value="1"/>
</dbReference>
<name>A0ABY7K081_9ACTN</name>
<dbReference type="InterPro" id="IPR029787">
    <property type="entry name" value="Nucleotide_cyclase"/>
</dbReference>
<dbReference type="SMART" id="SM00267">
    <property type="entry name" value="GGDEF"/>
    <property type="match status" value="1"/>
</dbReference>
<evidence type="ECO:0000256" key="1">
    <source>
        <dbReference type="ARBA" id="ARBA00004651"/>
    </source>
</evidence>
<dbReference type="SMART" id="SM00091">
    <property type="entry name" value="PAS"/>
    <property type="match status" value="3"/>
</dbReference>
<dbReference type="Pfam" id="PF08447">
    <property type="entry name" value="PAS_3"/>
    <property type="match status" value="1"/>
</dbReference>
<feature type="transmembrane region" description="Helical" evidence="6">
    <location>
        <begin position="212"/>
        <end position="237"/>
    </location>
</feature>
<dbReference type="SUPFAM" id="SSF55785">
    <property type="entry name" value="PYP-like sensor domain (PAS domain)"/>
    <property type="match status" value="3"/>
</dbReference>
<dbReference type="InterPro" id="IPR000014">
    <property type="entry name" value="PAS"/>
</dbReference>
<dbReference type="PROSITE" id="PS50113">
    <property type="entry name" value="PAC"/>
    <property type="match status" value="3"/>
</dbReference>
<dbReference type="PROSITE" id="PS50883">
    <property type="entry name" value="EAL"/>
    <property type="match status" value="1"/>
</dbReference>
<dbReference type="SUPFAM" id="SSF55073">
    <property type="entry name" value="Nucleotide cyclase"/>
    <property type="match status" value="1"/>
</dbReference>
<dbReference type="Gene3D" id="3.20.20.450">
    <property type="entry name" value="EAL domain"/>
    <property type="match status" value="1"/>
</dbReference>
<dbReference type="SMART" id="SM00052">
    <property type="entry name" value="EAL"/>
    <property type="match status" value="1"/>
</dbReference>
<dbReference type="CDD" id="cd01948">
    <property type="entry name" value="EAL"/>
    <property type="match status" value="1"/>
</dbReference>
<dbReference type="RefSeq" id="WP_331459786.1">
    <property type="nucleotide sequence ID" value="NZ_CP097463.1"/>
</dbReference>
<dbReference type="SMART" id="SM00086">
    <property type="entry name" value="PAC"/>
    <property type="match status" value="3"/>
</dbReference>
<evidence type="ECO:0000259" key="10">
    <source>
        <dbReference type="PROSITE" id="PS50887"/>
    </source>
</evidence>
<feature type="domain" description="PAS" evidence="7">
    <location>
        <begin position="412"/>
        <end position="467"/>
    </location>
</feature>
<dbReference type="Pfam" id="PF00989">
    <property type="entry name" value="PAS"/>
    <property type="match status" value="1"/>
</dbReference>
<evidence type="ECO:0000256" key="6">
    <source>
        <dbReference type="SAM" id="Phobius"/>
    </source>
</evidence>
<gene>
    <name evidence="11" type="ORF">M6B22_05685</name>
</gene>
<dbReference type="InterPro" id="IPR013655">
    <property type="entry name" value="PAS_fold_3"/>
</dbReference>
<feature type="domain" description="PAC" evidence="8">
    <location>
        <begin position="628"/>
        <end position="680"/>
    </location>
</feature>
<dbReference type="InterPro" id="IPR043128">
    <property type="entry name" value="Rev_trsase/Diguanyl_cyclase"/>
</dbReference>
<keyword evidence="4 6" id="KW-1133">Transmembrane helix</keyword>
<dbReference type="NCBIfam" id="TIGR00229">
    <property type="entry name" value="sensory_box"/>
    <property type="match status" value="3"/>
</dbReference>
<feature type="domain" description="PAC" evidence="8">
    <location>
        <begin position="359"/>
        <end position="411"/>
    </location>
</feature>
<dbReference type="InterPro" id="IPR000700">
    <property type="entry name" value="PAS-assoc_C"/>
</dbReference>
<dbReference type="Pfam" id="PF13426">
    <property type="entry name" value="PAS_9"/>
    <property type="match status" value="1"/>
</dbReference>
<dbReference type="InterPro" id="IPR035919">
    <property type="entry name" value="EAL_sf"/>
</dbReference>
<protein>
    <submittedName>
        <fullName evidence="11">EAL domain-containing protein</fullName>
    </submittedName>
</protein>
<keyword evidence="2" id="KW-1003">Cell membrane</keyword>
<feature type="transmembrane region" description="Helical" evidence="6">
    <location>
        <begin position="137"/>
        <end position="157"/>
    </location>
</feature>
<feature type="domain" description="EAL" evidence="9">
    <location>
        <begin position="855"/>
        <end position="1110"/>
    </location>
</feature>
<keyword evidence="3 6" id="KW-0812">Transmembrane</keyword>
<dbReference type="PANTHER" id="PTHR44757:SF2">
    <property type="entry name" value="BIOFILM ARCHITECTURE MAINTENANCE PROTEIN MBAA"/>
    <property type="match status" value="1"/>
</dbReference>
<feature type="transmembrane region" description="Helical" evidence="6">
    <location>
        <begin position="97"/>
        <end position="117"/>
    </location>
</feature>
<dbReference type="Pfam" id="PF00563">
    <property type="entry name" value="EAL"/>
    <property type="match status" value="1"/>
</dbReference>
<feature type="domain" description="PAC" evidence="8">
    <location>
        <begin position="497"/>
        <end position="549"/>
    </location>
</feature>
<feature type="domain" description="PAS" evidence="7">
    <location>
        <begin position="550"/>
        <end position="609"/>
    </location>
</feature>
<dbReference type="InterPro" id="IPR001610">
    <property type="entry name" value="PAC"/>
</dbReference>
<keyword evidence="5 6" id="KW-0472">Membrane</keyword>